<evidence type="ECO:0000259" key="1">
    <source>
        <dbReference type="Pfam" id="PF03551"/>
    </source>
</evidence>
<keyword evidence="4" id="KW-1185">Reference proteome</keyword>
<organism evidence="3 4">
    <name type="scientific">Pseudomonas pohangensis</name>
    <dbReference type="NCBI Taxonomy" id="364197"/>
    <lineage>
        <taxon>Bacteria</taxon>
        <taxon>Pseudomonadati</taxon>
        <taxon>Pseudomonadota</taxon>
        <taxon>Gammaproteobacteria</taxon>
        <taxon>Pseudomonadales</taxon>
        <taxon>Pseudomonadaceae</taxon>
        <taxon>Pseudomonas</taxon>
    </lineage>
</organism>
<dbReference type="PANTHER" id="PTHR43252">
    <property type="entry name" value="TRANSCRIPTIONAL REGULATOR YQJI"/>
    <property type="match status" value="1"/>
</dbReference>
<gene>
    <name evidence="3" type="ORF">SAMN05216296_3280</name>
</gene>
<dbReference type="Proteomes" id="UP000243232">
    <property type="component" value="Chromosome I"/>
</dbReference>
<protein>
    <submittedName>
        <fullName evidence="3">Transcriptional regulator, PadR family</fullName>
    </submittedName>
</protein>
<feature type="domain" description="Transcription regulator PadR N-terminal" evidence="1">
    <location>
        <begin position="20"/>
        <end position="94"/>
    </location>
</feature>
<dbReference type="InterPro" id="IPR018309">
    <property type="entry name" value="Tscrpt_reg_PadR_C"/>
</dbReference>
<dbReference type="STRING" id="364197.SAMN05216296_3280"/>
<dbReference type="PANTHER" id="PTHR43252:SF4">
    <property type="entry name" value="TRANSCRIPTIONAL REGULATORY PROTEIN"/>
    <property type="match status" value="1"/>
</dbReference>
<proteinExistence type="predicted"/>
<feature type="domain" description="Transcription regulator PadR C-terminal" evidence="2">
    <location>
        <begin position="106"/>
        <end position="188"/>
    </location>
</feature>
<dbReference type="InterPro" id="IPR036390">
    <property type="entry name" value="WH_DNA-bd_sf"/>
</dbReference>
<dbReference type="EMBL" id="LT629785">
    <property type="protein sequence ID" value="SDU35620.1"/>
    <property type="molecule type" value="Genomic_DNA"/>
</dbReference>
<dbReference type="Gene3D" id="1.10.10.10">
    <property type="entry name" value="Winged helix-like DNA-binding domain superfamily/Winged helix DNA-binding domain"/>
    <property type="match status" value="1"/>
</dbReference>
<evidence type="ECO:0000259" key="2">
    <source>
        <dbReference type="Pfam" id="PF10400"/>
    </source>
</evidence>
<dbReference type="AlphaFoldDB" id="A0A1H2HUR0"/>
<name>A0A1H2HUR0_9PSED</name>
<dbReference type="Pfam" id="PF10400">
    <property type="entry name" value="Vir_act_alpha_C"/>
    <property type="match status" value="1"/>
</dbReference>
<dbReference type="Pfam" id="PF03551">
    <property type="entry name" value="PadR"/>
    <property type="match status" value="1"/>
</dbReference>
<reference evidence="4" key="1">
    <citation type="submission" date="2016-10" db="EMBL/GenBank/DDBJ databases">
        <authorList>
            <person name="Varghese N."/>
            <person name="Submissions S."/>
        </authorList>
    </citation>
    <scope>NUCLEOTIDE SEQUENCE [LARGE SCALE GENOMIC DNA]</scope>
    <source>
        <strain evidence="4">DSM 17875</strain>
    </source>
</reference>
<evidence type="ECO:0000313" key="4">
    <source>
        <dbReference type="Proteomes" id="UP000243232"/>
    </source>
</evidence>
<sequence length="190" mass="21782">MVILALTFAAVVFMSLKHAILILLESQPGSGYDLVKRFNSGLGWFWNAKHQQVYQELKKLSEAGWLSFEEQAQDSRPDKKNYRLTPAGHAELQRWLADPVQPVRTNDALLVKLYGGNHTSLDNLREELQRHRQLHAKALDSLLEIERSYLALPAEQRGAWRLPYLTLRRGILGEQAWLAWAEEVQQALAE</sequence>
<accession>A0A1H2HUR0</accession>
<dbReference type="InterPro" id="IPR005149">
    <property type="entry name" value="Tscrpt_reg_PadR_N"/>
</dbReference>
<dbReference type="Gene3D" id="6.10.140.190">
    <property type="match status" value="1"/>
</dbReference>
<evidence type="ECO:0000313" key="3">
    <source>
        <dbReference type="EMBL" id="SDU35620.1"/>
    </source>
</evidence>
<dbReference type="InterPro" id="IPR036388">
    <property type="entry name" value="WH-like_DNA-bd_sf"/>
</dbReference>
<dbReference type="SUPFAM" id="SSF46785">
    <property type="entry name" value="Winged helix' DNA-binding domain"/>
    <property type="match status" value="1"/>
</dbReference>